<protein>
    <submittedName>
        <fullName evidence="1">Uncharacterized protein</fullName>
    </submittedName>
</protein>
<evidence type="ECO:0000313" key="1">
    <source>
        <dbReference type="EMBL" id="TCS36587.1"/>
    </source>
</evidence>
<name>A0A4R3HTS2_PAULE</name>
<dbReference type="EMBL" id="SLZQ01000006">
    <property type="protein sequence ID" value="TCS36587.1"/>
    <property type="molecule type" value="Genomic_DNA"/>
</dbReference>
<proteinExistence type="predicted"/>
<dbReference type="Proteomes" id="UP000295382">
    <property type="component" value="Unassembled WGS sequence"/>
</dbReference>
<keyword evidence="2" id="KW-1185">Reference proteome</keyword>
<gene>
    <name evidence="1" type="ORF">EDC30_106129</name>
</gene>
<evidence type="ECO:0000313" key="2">
    <source>
        <dbReference type="Proteomes" id="UP000295382"/>
    </source>
</evidence>
<accession>A0A4R3HTS2</accession>
<comment type="caution">
    <text evidence="1">The sequence shown here is derived from an EMBL/GenBank/DDBJ whole genome shotgun (WGS) entry which is preliminary data.</text>
</comment>
<sequence>MRLSLTIVDAELKSQSPNSFSFTNLSIVKRRLS</sequence>
<reference evidence="1 2" key="1">
    <citation type="submission" date="2019-03" db="EMBL/GenBank/DDBJ databases">
        <title>Genomic Encyclopedia of Type Strains, Phase IV (KMG-IV): sequencing the most valuable type-strain genomes for metagenomic binning, comparative biology and taxonomic classification.</title>
        <authorList>
            <person name="Goeker M."/>
        </authorList>
    </citation>
    <scope>NUCLEOTIDE SEQUENCE [LARGE SCALE GENOMIC DNA]</scope>
    <source>
        <strain evidence="1 2">DSM 7445</strain>
    </source>
</reference>
<dbReference type="AlphaFoldDB" id="A0A4R3HTS2"/>
<organism evidence="1 2">
    <name type="scientific">Paucimonas lemoignei</name>
    <name type="common">Pseudomonas lemoignei</name>
    <dbReference type="NCBI Taxonomy" id="29443"/>
    <lineage>
        <taxon>Bacteria</taxon>
        <taxon>Pseudomonadati</taxon>
        <taxon>Pseudomonadota</taxon>
        <taxon>Betaproteobacteria</taxon>
        <taxon>Burkholderiales</taxon>
        <taxon>Burkholderiaceae</taxon>
        <taxon>Paucimonas</taxon>
    </lineage>
</organism>